<dbReference type="EMBL" id="BARV01010580">
    <property type="protein sequence ID" value="GAI14074.1"/>
    <property type="molecule type" value="Genomic_DNA"/>
</dbReference>
<organism evidence="1">
    <name type="scientific">marine sediment metagenome</name>
    <dbReference type="NCBI Taxonomy" id="412755"/>
    <lineage>
        <taxon>unclassified sequences</taxon>
        <taxon>metagenomes</taxon>
        <taxon>ecological metagenomes</taxon>
    </lineage>
</organism>
<gene>
    <name evidence="1" type="ORF">S06H3_20431</name>
</gene>
<accession>X1N619</accession>
<evidence type="ECO:0000313" key="1">
    <source>
        <dbReference type="EMBL" id="GAI14074.1"/>
    </source>
</evidence>
<comment type="caution">
    <text evidence="1">The sequence shown here is derived from an EMBL/GenBank/DDBJ whole genome shotgun (WGS) entry which is preliminary data.</text>
</comment>
<sequence>DQETVTALMALFRDDPKERTRLFSRLKGTRGVPNHPLNSEFQDSALRTLPVSERDLSWTEWIRETRTERFNELLSMELRWKGDFATRSLSDRLRAKWVMWLLTSTDHELRDVATRALYWFGRGDPAALLEECLGSLEINDPYVPERMITASYGVAMALHVNLEDHTFVNTILPGYARKLFDLLFNEIEYGIWLFRAVWPMKKFIDLVR</sequence>
<feature type="non-terminal residue" evidence="1">
    <location>
        <position position="1"/>
    </location>
</feature>
<dbReference type="AlphaFoldDB" id="X1N619"/>
<protein>
    <submittedName>
        <fullName evidence="1">Uncharacterized protein</fullName>
    </submittedName>
</protein>
<reference evidence="1" key="1">
    <citation type="journal article" date="2014" name="Front. Microbiol.">
        <title>High frequency of phylogenetically diverse reductive dehalogenase-homologous genes in deep subseafloor sedimentary metagenomes.</title>
        <authorList>
            <person name="Kawai M."/>
            <person name="Futagami T."/>
            <person name="Toyoda A."/>
            <person name="Takaki Y."/>
            <person name="Nishi S."/>
            <person name="Hori S."/>
            <person name="Arai W."/>
            <person name="Tsubouchi T."/>
            <person name="Morono Y."/>
            <person name="Uchiyama I."/>
            <person name="Ito T."/>
            <person name="Fujiyama A."/>
            <person name="Inagaki F."/>
            <person name="Takami H."/>
        </authorList>
    </citation>
    <scope>NUCLEOTIDE SEQUENCE</scope>
    <source>
        <strain evidence="1">Expedition CK06-06</strain>
    </source>
</reference>
<proteinExistence type="predicted"/>
<name>X1N619_9ZZZZ</name>